<dbReference type="Gene3D" id="3.30.1130.10">
    <property type="match status" value="1"/>
</dbReference>
<dbReference type="Proteomes" id="UP000626148">
    <property type="component" value="Unassembled WGS sequence"/>
</dbReference>
<evidence type="ECO:0000256" key="2">
    <source>
        <dbReference type="ARBA" id="ARBA00023235"/>
    </source>
</evidence>
<keyword evidence="9" id="KW-1185">Reference proteome</keyword>
<evidence type="ECO:0000313" key="8">
    <source>
        <dbReference type="EMBL" id="GGX64379.1"/>
    </source>
</evidence>
<dbReference type="RefSeq" id="WP_189611112.1">
    <property type="nucleotide sequence ID" value="NZ_BMXR01000009.1"/>
</dbReference>
<organism evidence="8 9">
    <name type="scientific">Saccharospirillum salsuginis</name>
    <dbReference type="NCBI Taxonomy" id="418750"/>
    <lineage>
        <taxon>Bacteria</taxon>
        <taxon>Pseudomonadati</taxon>
        <taxon>Pseudomonadota</taxon>
        <taxon>Gammaproteobacteria</taxon>
        <taxon>Oceanospirillales</taxon>
        <taxon>Saccharospirillaceae</taxon>
        <taxon>Saccharospirillum</taxon>
    </lineage>
</organism>
<keyword evidence="2" id="KW-0413">Isomerase</keyword>
<gene>
    <name evidence="8" type="primary">folX</name>
    <name evidence="8" type="ORF">GCM10007392_35170</name>
</gene>
<reference evidence="8" key="1">
    <citation type="journal article" date="2014" name="Int. J. Syst. Evol. Microbiol.">
        <title>Complete genome sequence of Corynebacterium casei LMG S-19264T (=DSM 44701T), isolated from a smear-ripened cheese.</title>
        <authorList>
            <consortium name="US DOE Joint Genome Institute (JGI-PGF)"/>
            <person name="Walter F."/>
            <person name="Albersmeier A."/>
            <person name="Kalinowski J."/>
            <person name="Ruckert C."/>
        </authorList>
    </citation>
    <scope>NUCLEOTIDE SEQUENCE</scope>
    <source>
        <strain evidence="8">KCTC 22169</strain>
    </source>
</reference>
<dbReference type="GO" id="GO:0006760">
    <property type="term" value="P:folic acid-containing compound metabolic process"/>
    <property type="evidence" value="ECO:0007669"/>
    <property type="project" value="InterPro"/>
</dbReference>
<dbReference type="GO" id="GO:0005829">
    <property type="term" value="C:cytosol"/>
    <property type="evidence" value="ECO:0007669"/>
    <property type="project" value="TreeGrafter"/>
</dbReference>
<accession>A0A918NFK8</accession>
<comment type="similarity">
    <text evidence="1">Belongs to the DHNA family.</text>
</comment>
<sequence>MIRENTEACIRIKDLRLRTHVGIKEEEIRNKQDVLLNITIRFDASDAIHSTEIEDTLNYRSICKEIIDFVEGNRFLLLERMTHEVLALIMEHTEVRFAEVEIDKPHALRFAESVSIALSAERRPDS</sequence>
<dbReference type="InterPro" id="IPR043133">
    <property type="entry name" value="GTP-CH-I_C/QueF"/>
</dbReference>
<dbReference type="GO" id="GO:0004150">
    <property type="term" value="F:dihydroneopterin aldolase activity"/>
    <property type="evidence" value="ECO:0007669"/>
    <property type="project" value="InterPro"/>
</dbReference>
<evidence type="ECO:0000256" key="3">
    <source>
        <dbReference type="ARBA" id="ARBA00043806"/>
    </source>
</evidence>
<evidence type="ECO:0000259" key="7">
    <source>
        <dbReference type="SMART" id="SM00905"/>
    </source>
</evidence>
<proteinExistence type="inferred from homology"/>
<dbReference type="EC" id="5.1.99.7" evidence="4"/>
<dbReference type="PANTHER" id="PTHR42844:SF10">
    <property type="entry name" value="DIHYDRONEOPTERIN TRIPHOSPHATE 2'-EPIMERASE"/>
    <property type="match status" value="1"/>
</dbReference>
<evidence type="ECO:0000256" key="4">
    <source>
        <dbReference type="ARBA" id="ARBA00044039"/>
    </source>
</evidence>
<evidence type="ECO:0000313" key="9">
    <source>
        <dbReference type="Proteomes" id="UP000626148"/>
    </source>
</evidence>
<dbReference type="EMBL" id="BMXR01000009">
    <property type="protein sequence ID" value="GGX64379.1"/>
    <property type="molecule type" value="Genomic_DNA"/>
</dbReference>
<dbReference type="AlphaFoldDB" id="A0A918NFK8"/>
<dbReference type="NCBIfam" id="TIGR00526">
    <property type="entry name" value="folB_dom"/>
    <property type="match status" value="1"/>
</dbReference>
<feature type="domain" description="Dihydroneopterin aldolase/epimerase" evidence="7">
    <location>
        <begin position="10"/>
        <end position="122"/>
    </location>
</feature>
<comment type="catalytic activity">
    <reaction evidence="3">
        <text>7,8-dihydroneopterin 3'-triphosphate = 7,8-dihydromonapterin 3'-triphosphate</text>
        <dbReference type="Rhea" id="RHEA:28346"/>
        <dbReference type="ChEBI" id="CHEBI:58462"/>
        <dbReference type="ChEBI" id="CHEBI:61186"/>
        <dbReference type="EC" id="5.1.99.7"/>
    </reaction>
</comment>
<dbReference type="PANTHER" id="PTHR42844">
    <property type="entry name" value="DIHYDRONEOPTERIN ALDOLASE 1-RELATED"/>
    <property type="match status" value="1"/>
</dbReference>
<evidence type="ECO:0000256" key="1">
    <source>
        <dbReference type="ARBA" id="ARBA00005708"/>
    </source>
</evidence>
<dbReference type="Pfam" id="PF02152">
    <property type="entry name" value="FolB"/>
    <property type="match status" value="1"/>
</dbReference>
<evidence type="ECO:0000256" key="6">
    <source>
        <dbReference type="ARBA" id="ARBA00044306"/>
    </source>
</evidence>
<reference evidence="8" key="2">
    <citation type="submission" date="2020-09" db="EMBL/GenBank/DDBJ databases">
        <authorList>
            <person name="Sun Q."/>
            <person name="Kim S."/>
        </authorList>
    </citation>
    <scope>NUCLEOTIDE SEQUENCE</scope>
    <source>
        <strain evidence="8">KCTC 22169</strain>
    </source>
</reference>
<dbReference type="GO" id="GO:0008719">
    <property type="term" value="F:dihydroneopterin triphosphate 2'-epimerase activity"/>
    <property type="evidence" value="ECO:0007669"/>
    <property type="project" value="UniProtKB-EC"/>
</dbReference>
<protein>
    <recommendedName>
        <fullName evidence="5">Dihydroneopterin triphosphate 2'-epimerase</fullName>
        <ecNumber evidence="4">5.1.99.7</ecNumber>
    </recommendedName>
    <alternativeName>
        <fullName evidence="6">D-erythro-7,8-dihydroneopterin triphosphate epimerase</fullName>
    </alternativeName>
</protein>
<dbReference type="SMART" id="SM00905">
    <property type="entry name" value="FolB"/>
    <property type="match status" value="1"/>
</dbReference>
<dbReference type="NCBIfam" id="NF008418">
    <property type="entry name" value="PRK11245.1"/>
    <property type="match status" value="1"/>
</dbReference>
<dbReference type="InterPro" id="IPR006156">
    <property type="entry name" value="Dihydroneopterin_aldolase"/>
</dbReference>
<dbReference type="InterPro" id="IPR006157">
    <property type="entry name" value="FolB_dom"/>
</dbReference>
<comment type="caution">
    <text evidence="8">The sequence shown here is derived from an EMBL/GenBank/DDBJ whole genome shotgun (WGS) entry which is preliminary data.</text>
</comment>
<evidence type="ECO:0000256" key="5">
    <source>
        <dbReference type="ARBA" id="ARBA00044197"/>
    </source>
</evidence>
<name>A0A918NFK8_9GAMM</name>
<dbReference type="SUPFAM" id="SSF55620">
    <property type="entry name" value="Tetrahydrobiopterin biosynthesis enzymes-like"/>
    <property type="match status" value="1"/>
</dbReference>